<dbReference type="CDD" id="cd02440">
    <property type="entry name" value="AdoMet_MTases"/>
    <property type="match status" value="1"/>
</dbReference>
<protein>
    <submittedName>
        <fullName evidence="5">Methyltransferase domain-containing protein</fullName>
    </submittedName>
</protein>
<keyword evidence="3" id="KW-0949">S-adenosyl-L-methionine</keyword>
<organism evidence="5 6">
    <name type="scientific">Rubrobacter tropicus</name>
    <dbReference type="NCBI Taxonomy" id="2653851"/>
    <lineage>
        <taxon>Bacteria</taxon>
        <taxon>Bacillati</taxon>
        <taxon>Actinomycetota</taxon>
        <taxon>Rubrobacteria</taxon>
        <taxon>Rubrobacterales</taxon>
        <taxon>Rubrobacteraceae</taxon>
        <taxon>Rubrobacter</taxon>
    </lineage>
</organism>
<reference evidence="5 6" key="1">
    <citation type="submission" date="2019-10" db="EMBL/GenBank/DDBJ databases">
        <title>Rubrobacter sp nov SCSIO 52090 isolated from a deep-sea sediment in the South China Sea.</title>
        <authorList>
            <person name="Chen R.W."/>
        </authorList>
    </citation>
    <scope>NUCLEOTIDE SEQUENCE [LARGE SCALE GENOMIC DNA]</scope>
    <source>
        <strain evidence="5 6">SCSIO 52909</strain>
    </source>
</reference>
<keyword evidence="1 5" id="KW-0489">Methyltransferase</keyword>
<feature type="domain" description="Methyltransferase" evidence="4">
    <location>
        <begin position="45"/>
        <end position="134"/>
    </location>
</feature>
<sequence length="229" mass="25599">MQSTEKVSEDFDRIADLSGTGGWDHNVHYHAFLLEQLPLRLGEALEVGCGTGQFARSLAERCERVLAIDLSPRMIEVARDRSKEHANIEYAVADANSWEFPEERFDCVASITTLHHLPLAPTLARIRDALKPGGTLLVLDLYQVRSVGDYLVGALGFPASKALKLAKTGRLSNRQSPELRRAWEEHGATDRYPTLAEVRGACAEAGLRGAKVRRHLLWRYSLVWRKPDS</sequence>
<evidence type="ECO:0000259" key="4">
    <source>
        <dbReference type="Pfam" id="PF13649"/>
    </source>
</evidence>
<dbReference type="Pfam" id="PF13649">
    <property type="entry name" value="Methyltransf_25"/>
    <property type="match status" value="1"/>
</dbReference>
<dbReference type="EMBL" id="CP045119">
    <property type="protein sequence ID" value="QIN84458.1"/>
    <property type="molecule type" value="Genomic_DNA"/>
</dbReference>
<evidence type="ECO:0000256" key="3">
    <source>
        <dbReference type="ARBA" id="ARBA00022691"/>
    </source>
</evidence>
<dbReference type="KEGG" id="rub:GBA63_18780"/>
<dbReference type="AlphaFoldDB" id="A0A6G8QDE6"/>
<dbReference type="PANTHER" id="PTHR43464:SF19">
    <property type="entry name" value="UBIQUINONE BIOSYNTHESIS O-METHYLTRANSFERASE, MITOCHONDRIAL"/>
    <property type="match status" value="1"/>
</dbReference>
<accession>A0A6G8QDE6</accession>
<dbReference type="Gene3D" id="3.40.50.150">
    <property type="entry name" value="Vaccinia Virus protein VP39"/>
    <property type="match status" value="1"/>
</dbReference>
<dbReference type="SUPFAM" id="SSF53335">
    <property type="entry name" value="S-adenosyl-L-methionine-dependent methyltransferases"/>
    <property type="match status" value="1"/>
</dbReference>
<dbReference type="PANTHER" id="PTHR43464">
    <property type="entry name" value="METHYLTRANSFERASE"/>
    <property type="match status" value="1"/>
</dbReference>
<dbReference type="GO" id="GO:0032259">
    <property type="term" value="P:methylation"/>
    <property type="evidence" value="ECO:0007669"/>
    <property type="project" value="UniProtKB-KW"/>
</dbReference>
<dbReference type="GO" id="GO:0008168">
    <property type="term" value="F:methyltransferase activity"/>
    <property type="evidence" value="ECO:0007669"/>
    <property type="project" value="UniProtKB-KW"/>
</dbReference>
<evidence type="ECO:0000313" key="5">
    <source>
        <dbReference type="EMBL" id="QIN84458.1"/>
    </source>
</evidence>
<evidence type="ECO:0000256" key="1">
    <source>
        <dbReference type="ARBA" id="ARBA00022603"/>
    </source>
</evidence>
<dbReference type="InterPro" id="IPR041698">
    <property type="entry name" value="Methyltransf_25"/>
</dbReference>
<proteinExistence type="predicted"/>
<keyword evidence="6" id="KW-1185">Reference proteome</keyword>
<name>A0A6G8QDE6_9ACTN</name>
<evidence type="ECO:0000256" key="2">
    <source>
        <dbReference type="ARBA" id="ARBA00022679"/>
    </source>
</evidence>
<dbReference type="InterPro" id="IPR029063">
    <property type="entry name" value="SAM-dependent_MTases_sf"/>
</dbReference>
<gene>
    <name evidence="5" type="ORF">GBA63_18780</name>
</gene>
<evidence type="ECO:0000313" key="6">
    <source>
        <dbReference type="Proteomes" id="UP000501452"/>
    </source>
</evidence>
<keyword evidence="2 5" id="KW-0808">Transferase</keyword>
<dbReference type="Proteomes" id="UP000501452">
    <property type="component" value="Chromosome"/>
</dbReference>